<dbReference type="Proteomes" id="UP000478052">
    <property type="component" value="Unassembled WGS sequence"/>
</dbReference>
<keyword evidence="1" id="KW-1133">Transmembrane helix</keyword>
<comment type="caution">
    <text evidence="2">The sequence shown here is derived from an EMBL/GenBank/DDBJ whole genome shotgun (WGS) entry which is preliminary data.</text>
</comment>
<accession>A0A6G0VLB9</accession>
<dbReference type="EMBL" id="VUJU01016602">
    <property type="protein sequence ID" value="KAF0688485.1"/>
    <property type="molecule type" value="Genomic_DNA"/>
</dbReference>
<keyword evidence="3" id="KW-1185">Reference proteome</keyword>
<evidence type="ECO:0000256" key="1">
    <source>
        <dbReference type="SAM" id="Phobius"/>
    </source>
</evidence>
<evidence type="ECO:0000313" key="3">
    <source>
        <dbReference type="Proteomes" id="UP000478052"/>
    </source>
</evidence>
<gene>
    <name evidence="2" type="ORF">FWK35_00034229</name>
</gene>
<sequence>MLLMKIEPNINELLAKHQPRPSISLRYFFLICTYTLYIYIYKQ</sequence>
<dbReference type="AlphaFoldDB" id="A0A6G0VLB9"/>
<name>A0A6G0VLB9_APHCR</name>
<keyword evidence="1" id="KW-0472">Membrane</keyword>
<organism evidence="2 3">
    <name type="scientific">Aphis craccivora</name>
    <name type="common">Cowpea aphid</name>
    <dbReference type="NCBI Taxonomy" id="307492"/>
    <lineage>
        <taxon>Eukaryota</taxon>
        <taxon>Metazoa</taxon>
        <taxon>Ecdysozoa</taxon>
        <taxon>Arthropoda</taxon>
        <taxon>Hexapoda</taxon>
        <taxon>Insecta</taxon>
        <taxon>Pterygota</taxon>
        <taxon>Neoptera</taxon>
        <taxon>Paraneoptera</taxon>
        <taxon>Hemiptera</taxon>
        <taxon>Sternorrhyncha</taxon>
        <taxon>Aphidomorpha</taxon>
        <taxon>Aphidoidea</taxon>
        <taxon>Aphididae</taxon>
        <taxon>Aphidini</taxon>
        <taxon>Aphis</taxon>
        <taxon>Aphis</taxon>
    </lineage>
</organism>
<protein>
    <submittedName>
        <fullName evidence="2">Uncharacterized protein</fullName>
    </submittedName>
</protein>
<feature type="transmembrane region" description="Helical" evidence="1">
    <location>
        <begin position="23"/>
        <end position="41"/>
    </location>
</feature>
<evidence type="ECO:0000313" key="2">
    <source>
        <dbReference type="EMBL" id="KAF0688485.1"/>
    </source>
</evidence>
<reference evidence="2 3" key="1">
    <citation type="submission" date="2019-08" db="EMBL/GenBank/DDBJ databases">
        <title>Whole genome of Aphis craccivora.</title>
        <authorList>
            <person name="Voronova N.V."/>
            <person name="Shulinski R.S."/>
            <person name="Bandarenka Y.V."/>
            <person name="Zhorov D.G."/>
            <person name="Warner D."/>
        </authorList>
    </citation>
    <scope>NUCLEOTIDE SEQUENCE [LARGE SCALE GENOMIC DNA]</scope>
    <source>
        <strain evidence="2">180601</strain>
        <tissue evidence="2">Whole Body</tissue>
    </source>
</reference>
<proteinExistence type="predicted"/>
<keyword evidence="1" id="KW-0812">Transmembrane</keyword>